<proteinExistence type="predicted"/>
<dbReference type="Proteomes" id="UP001064262">
    <property type="component" value="Unassembled WGS sequence"/>
</dbReference>
<evidence type="ECO:0000256" key="1">
    <source>
        <dbReference type="SAM" id="MobiDB-lite"/>
    </source>
</evidence>
<keyword evidence="3" id="KW-1185">Reference proteome</keyword>
<dbReference type="AlphaFoldDB" id="A0A9J6PM30"/>
<reference evidence="2" key="1">
    <citation type="submission" date="2022-09" db="EMBL/GenBank/DDBJ databases">
        <title>Winslowiella arboricola sp. nov., isolated from bleeding cankers on broadleaf hosts.</title>
        <authorList>
            <person name="Brady C."/>
            <person name="Kaur S."/>
            <person name="Crampton B."/>
            <person name="Maddock D."/>
            <person name="Arnold D."/>
            <person name="Denman S."/>
        </authorList>
    </citation>
    <scope>NUCLEOTIDE SEQUENCE</scope>
    <source>
        <strain evidence="2">BAC 15a-03b</strain>
    </source>
</reference>
<comment type="caution">
    <text evidence="2">The sequence shown here is derived from an EMBL/GenBank/DDBJ whole genome shotgun (WGS) entry which is preliminary data.</text>
</comment>
<feature type="region of interest" description="Disordered" evidence="1">
    <location>
        <begin position="180"/>
        <end position="204"/>
    </location>
</feature>
<organism evidence="2 3">
    <name type="scientific">Winslowiella arboricola</name>
    <dbReference type="NCBI Taxonomy" id="2978220"/>
    <lineage>
        <taxon>Bacteria</taxon>
        <taxon>Pseudomonadati</taxon>
        <taxon>Pseudomonadota</taxon>
        <taxon>Gammaproteobacteria</taxon>
        <taxon>Enterobacterales</taxon>
        <taxon>Erwiniaceae</taxon>
        <taxon>Winslowiella</taxon>
    </lineage>
</organism>
<accession>A0A9J6PM30</accession>
<protein>
    <submittedName>
        <fullName evidence="2">Phage tail protein I</fullName>
    </submittedName>
</protein>
<evidence type="ECO:0000313" key="3">
    <source>
        <dbReference type="Proteomes" id="UP001064262"/>
    </source>
</evidence>
<gene>
    <name evidence="2" type="ORF">N5923_10065</name>
</gene>
<dbReference type="Pfam" id="PF09684">
    <property type="entry name" value="Tail_P2_I"/>
    <property type="match status" value="1"/>
</dbReference>
<sequence length="204" mass="22895">MTSLLPPGSTQLERRAAAACAGISDLSVPLRDLWNPDICPVKFLPYLAWAFSVDRWDEKWSEAEKRRTVKDAFYIHRRKGTVAAIRRVTENMGYTMTLAEWWQVADPAGTFRLTIDLMDVGITEEMVSELERLIGDARPASRHIAQLTLSASMTGAVYHAASLCDGSIITVYPQGYQPDGSNRYDGSTHYDNNYHYSGERDGKN</sequence>
<dbReference type="NCBIfam" id="TIGR01634">
    <property type="entry name" value="tail_P2_I"/>
    <property type="match status" value="1"/>
</dbReference>
<name>A0A9J6PM30_9GAMM</name>
<evidence type="ECO:0000313" key="2">
    <source>
        <dbReference type="EMBL" id="MCU5777838.1"/>
    </source>
</evidence>
<dbReference type="InterPro" id="IPR006521">
    <property type="entry name" value="Tail_protein_I"/>
</dbReference>
<dbReference type="RefSeq" id="WP_267142430.1">
    <property type="nucleotide sequence ID" value="NZ_JAODIL010000069.1"/>
</dbReference>
<dbReference type="EMBL" id="JAODIM010000040">
    <property type="protein sequence ID" value="MCU5777838.1"/>
    <property type="molecule type" value="Genomic_DNA"/>
</dbReference>